<evidence type="ECO:0000313" key="2">
    <source>
        <dbReference type="EMBL" id="GFU24132.1"/>
    </source>
</evidence>
<evidence type="ECO:0008006" key="4">
    <source>
        <dbReference type="Google" id="ProtNLM"/>
    </source>
</evidence>
<evidence type="ECO:0000256" key="1">
    <source>
        <dbReference type="SAM" id="MobiDB-lite"/>
    </source>
</evidence>
<feature type="compositionally biased region" description="Basic and acidic residues" evidence="1">
    <location>
        <begin position="7"/>
        <end position="20"/>
    </location>
</feature>
<dbReference type="EMBL" id="BMAW01032112">
    <property type="protein sequence ID" value="GFU24132.1"/>
    <property type="molecule type" value="Genomic_DNA"/>
</dbReference>
<reference evidence="2" key="1">
    <citation type="submission" date="2020-08" db="EMBL/GenBank/DDBJ databases">
        <title>Multicomponent nature underlies the extraordinary mechanical properties of spider dragline silk.</title>
        <authorList>
            <person name="Kono N."/>
            <person name="Nakamura H."/>
            <person name="Mori M."/>
            <person name="Yoshida Y."/>
            <person name="Ohtoshi R."/>
            <person name="Malay A.D."/>
            <person name="Moran D.A.P."/>
            <person name="Tomita M."/>
            <person name="Numata K."/>
            <person name="Arakawa K."/>
        </authorList>
    </citation>
    <scope>NUCLEOTIDE SEQUENCE</scope>
</reference>
<proteinExistence type="predicted"/>
<evidence type="ECO:0000313" key="3">
    <source>
        <dbReference type="Proteomes" id="UP000887013"/>
    </source>
</evidence>
<gene>
    <name evidence="2" type="ORF">NPIL_110941</name>
</gene>
<dbReference type="OrthoDB" id="425619at2759"/>
<sequence>MSQFSPRNEKTSTDTQDRRSARTCYGCGKLGVIKSRCPKCSPSSTACADSGASHCIAGALLYVILKKKGVDFQKIQLTMSLAERTKNEVEAYTTCVDVGLQEESLRQT</sequence>
<feature type="region of interest" description="Disordered" evidence="1">
    <location>
        <begin position="1"/>
        <end position="20"/>
    </location>
</feature>
<dbReference type="AlphaFoldDB" id="A0A8X6UEI1"/>
<protein>
    <recommendedName>
        <fullName evidence="4">CCHC-type domain-containing protein</fullName>
    </recommendedName>
</protein>
<comment type="caution">
    <text evidence="2">The sequence shown here is derived from an EMBL/GenBank/DDBJ whole genome shotgun (WGS) entry which is preliminary data.</text>
</comment>
<name>A0A8X6UEI1_NEPPI</name>
<organism evidence="2 3">
    <name type="scientific">Nephila pilipes</name>
    <name type="common">Giant wood spider</name>
    <name type="synonym">Nephila maculata</name>
    <dbReference type="NCBI Taxonomy" id="299642"/>
    <lineage>
        <taxon>Eukaryota</taxon>
        <taxon>Metazoa</taxon>
        <taxon>Ecdysozoa</taxon>
        <taxon>Arthropoda</taxon>
        <taxon>Chelicerata</taxon>
        <taxon>Arachnida</taxon>
        <taxon>Araneae</taxon>
        <taxon>Araneomorphae</taxon>
        <taxon>Entelegynae</taxon>
        <taxon>Araneoidea</taxon>
        <taxon>Nephilidae</taxon>
        <taxon>Nephila</taxon>
    </lineage>
</organism>
<dbReference type="Proteomes" id="UP000887013">
    <property type="component" value="Unassembled WGS sequence"/>
</dbReference>
<keyword evidence="3" id="KW-1185">Reference proteome</keyword>
<accession>A0A8X6UEI1</accession>